<sequence length="69" mass="7912">VFISYATLKLFENSPAQPGVFGKQKGGSAQTRRTSLIFTPNFSKKQTAYFSTSKQQTAFRMEHKFHLFF</sequence>
<feature type="non-terminal residue" evidence="1">
    <location>
        <position position="1"/>
    </location>
</feature>
<comment type="caution">
    <text evidence="1">The sequence shown here is derived from an EMBL/GenBank/DDBJ whole genome shotgun (WGS) entry which is preliminary data.</text>
</comment>
<organism evidence="1 2">
    <name type="scientific">Ruthenibacterium intestinale</name>
    <dbReference type="NCBI Taxonomy" id="3133163"/>
    <lineage>
        <taxon>Bacteria</taxon>
        <taxon>Bacillati</taxon>
        <taxon>Bacillota</taxon>
        <taxon>Clostridia</taxon>
        <taxon>Eubacteriales</taxon>
        <taxon>Oscillospiraceae</taxon>
        <taxon>Ruthenibacterium</taxon>
    </lineage>
</organism>
<evidence type="ECO:0000313" key="2">
    <source>
        <dbReference type="Proteomes" id="UP001477672"/>
    </source>
</evidence>
<dbReference type="EMBL" id="JBBMFA010000053">
    <property type="protein sequence ID" value="MEQ2519400.1"/>
    <property type="molecule type" value="Genomic_DNA"/>
</dbReference>
<proteinExistence type="predicted"/>
<dbReference type="RefSeq" id="WP_349214848.1">
    <property type="nucleotide sequence ID" value="NZ_JBBMFA010000053.1"/>
</dbReference>
<keyword evidence="2" id="KW-1185">Reference proteome</keyword>
<accession>A0ABV1GC34</accession>
<protein>
    <submittedName>
        <fullName evidence="1">Uncharacterized protein</fullName>
    </submittedName>
</protein>
<gene>
    <name evidence="1" type="ORF">WMO24_02950</name>
</gene>
<evidence type="ECO:0000313" key="1">
    <source>
        <dbReference type="EMBL" id="MEQ2519400.1"/>
    </source>
</evidence>
<name>A0ABV1GC34_9FIRM</name>
<dbReference type="Proteomes" id="UP001477672">
    <property type="component" value="Unassembled WGS sequence"/>
</dbReference>
<reference evidence="1 2" key="1">
    <citation type="submission" date="2024-03" db="EMBL/GenBank/DDBJ databases">
        <title>Human intestinal bacterial collection.</title>
        <authorList>
            <person name="Pauvert C."/>
            <person name="Hitch T.C.A."/>
            <person name="Clavel T."/>
        </authorList>
    </citation>
    <scope>NUCLEOTIDE SEQUENCE [LARGE SCALE GENOMIC DNA]</scope>
    <source>
        <strain evidence="1 2">CLA-JM-H11</strain>
    </source>
</reference>